<proteinExistence type="predicted"/>
<evidence type="ECO:0000256" key="1">
    <source>
        <dbReference type="SAM" id="Phobius"/>
    </source>
</evidence>
<reference evidence="2" key="2">
    <citation type="submission" date="2023-06" db="EMBL/GenBank/DDBJ databases">
        <authorList>
            <consortium name="Lawrence Berkeley National Laboratory"/>
            <person name="Haridas S."/>
            <person name="Hensen N."/>
            <person name="Bonometti L."/>
            <person name="Westerberg I."/>
            <person name="Brannstrom I.O."/>
            <person name="Guillou S."/>
            <person name="Cros-Aarteil S."/>
            <person name="Calhoun S."/>
            <person name="Kuo A."/>
            <person name="Mondo S."/>
            <person name="Pangilinan J."/>
            <person name="Riley R."/>
            <person name="LaButti K."/>
            <person name="Andreopoulos B."/>
            <person name="Lipzen A."/>
            <person name="Chen C."/>
            <person name="Yanf M."/>
            <person name="Daum C."/>
            <person name="Ng V."/>
            <person name="Clum A."/>
            <person name="Steindorff A."/>
            <person name="Ohm R."/>
            <person name="Martin F."/>
            <person name="Silar P."/>
            <person name="Natvig D."/>
            <person name="Lalanne C."/>
            <person name="Gautier V."/>
            <person name="Ament-velasquez S.L."/>
            <person name="Kruys A."/>
            <person name="Hutchinson M.I."/>
            <person name="Powell A.J."/>
            <person name="Barry K."/>
            <person name="Miller A.N."/>
            <person name="Grigoriev I.V."/>
            <person name="Debuchy R."/>
            <person name="Gladieux P."/>
            <person name="Thoren M.H."/>
            <person name="Johannesson H."/>
        </authorList>
    </citation>
    <scope>NUCLEOTIDE SEQUENCE</scope>
    <source>
        <strain evidence="2">CBS 232.78</strain>
    </source>
</reference>
<dbReference type="EMBL" id="JAULSW010000011">
    <property type="protein sequence ID" value="KAK3367630.1"/>
    <property type="molecule type" value="Genomic_DNA"/>
</dbReference>
<evidence type="ECO:0000313" key="3">
    <source>
        <dbReference type="Proteomes" id="UP001285441"/>
    </source>
</evidence>
<feature type="transmembrane region" description="Helical" evidence="1">
    <location>
        <begin position="144"/>
        <end position="171"/>
    </location>
</feature>
<keyword evidence="3" id="KW-1185">Reference proteome</keyword>
<dbReference type="Proteomes" id="UP001285441">
    <property type="component" value="Unassembled WGS sequence"/>
</dbReference>
<keyword evidence="1" id="KW-0472">Membrane</keyword>
<keyword evidence="1" id="KW-0812">Transmembrane</keyword>
<accession>A0AAE0K145</accession>
<keyword evidence="1" id="KW-1133">Transmembrane helix</keyword>
<organism evidence="2 3">
    <name type="scientific">Podospora didyma</name>
    <dbReference type="NCBI Taxonomy" id="330526"/>
    <lineage>
        <taxon>Eukaryota</taxon>
        <taxon>Fungi</taxon>
        <taxon>Dikarya</taxon>
        <taxon>Ascomycota</taxon>
        <taxon>Pezizomycotina</taxon>
        <taxon>Sordariomycetes</taxon>
        <taxon>Sordariomycetidae</taxon>
        <taxon>Sordariales</taxon>
        <taxon>Podosporaceae</taxon>
        <taxon>Podospora</taxon>
    </lineage>
</organism>
<protein>
    <submittedName>
        <fullName evidence="2">Uncharacterized protein</fullName>
    </submittedName>
</protein>
<dbReference type="AlphaFoldDB" id="A0AAE0K145"/>
<evidence type="ECO:0000313" key="2">
    <source>
        <dbReference type="EMBL" id="KAK3367630.1"/>
    </source>
</evidence>
<feature type="transmembrane region" description="Helical" evidence="1">
    <location>
        <begin position="103"/>
        <end position="124"/>
    </location>
</feature>
<comment type="caution">
    <text evidence="2">The sequence shown here is derived from an EMBL/GenBank/DDBJ whole genome shotgun (WGS) entry which is preliminary data.</text>
</comment>
<gene>
    <name evidence="2" type="ORF">B0H63DRAFT_535641</name>
</gene>
<name>A0AAE0K145_9PEZI</name>
<sequence length="323" mass="36369">MTSTVMRLLGAKVVAPPLEPRSTLSAQNHIYEATESPTTPIYIDAENAIQIHQPGESQVHLRPSPSSHTQNIEDDANQMKSYPFSRAFYMKLAPYHVLGRVTIFMYSALLQVFTSMYWNAPFIISVQIFDHLYKSPKHSPDINAFVLFGLFTSCLSVIITLQSMFAMVVVITAKWILLGRRELGNYSWDESSYCQRWQVYLAIEGLRRHCFRGGGILGMLTGTHCLIFTEPDLLTLGDRVAVDDASLVGHINTIGKFDLNYLIVGDRCVLRSGTKAVTSWDQKVLLPHFQNESTSETNQTLVVNPDVCPVEQRMKKLKIAQPI</sequence>
<reference evidence="2" key="1">
    <citation type="journal article" date="2023" name="Mol. Phylogenet. Evol.">
        <title>Genome-scale phylogeny and comparative genomics of the fungal order Sordariales.</title>
        <authorList>
            <person name="Hensen N."/>
            <person name="Bonometti L."/>
            <person name="Westerberg I."/>
            <person name="Brannstrom I.O."/>
            <person name="Guillou S."/>
            <person name="Cros-Aarteil S."/>
            <person name="Calhoun S."/>
            <person name="Haridas S."/>
            <person name="Kuo A."/>
            <person name="Mondo S."/>
            <person name="Pangilinan J."/>
            <person name="Riley R."/>
            <person name="LaButti K."/>
            <person name="Andreopoulos B."/>
            <person name="Lipzen A."/>
            <person name="Chen C."/>
            <person name="Yan M."/>
            <person name="Daum C."/>
            <person name="Ng V."/>
            <person name="Clum A."/>
            <person name="Steindorff A."/>
            <person name="Ohm R.A."/>
            <person name="Martin F."/>
            <person name="Silar P."/>
            <person name="Natvig D.O."/>
            <person name="Lalanne C."/>
            <person name="Gautier V."/>
            <person name="Ament-Velasquez S.L."/>
            <person name="Kruys A."/>
            <person name="Hutchinson M.I."/>
            <person name="Powell A.J."/>
            <person name="Barry K."/>
            <person name="Miller A.N."/>
            <person name="Grigoriev I.V."/>
            <person name="Debuchy R."/>
            <person name="Gladieux P."/>
            <person name="Hiltunen Thoren M."/>
            <person name="Johannesson H."/>
        </authorList>
    </citation>
    <scope>NUCLEOTIDE SEQUENCE</scope>
    <source>
        <strain evidence="2">CBS 232.78</strain>
    </source>
</reference>